<dbReference type="Proteomes" id="UP001148786">
    <property type="component" value="Unassembled WGS sequence"/>
</dbReference>
<organism evidence="3 4">
    <name type="scientific">Agrocybe chaxingu</name>
    <dbReference type="NCBI Taxonomy" id="84603"/>
    <lineage>
        <taxon>Eukaryota</taxon>
        <taxon>Fungi</taxon>
        <taxon>Dikarya</taxon>
        <taxon>Basidiomycota</taxon>
        <taxon>Agaricomycotina</taxon>
        <taxon>Agaricomycetes</taxon>
        <taxon>Agaricomycetidae</taxon>
        <taxon>Agaricales</taxon>
        <taxon>Agaricineae</taxon>
        <taxon>Strophariaceae</taxon>
        <taxon>Agrocybe</taxon>
    </lineage>
</organism>
<feature type="transmembrane region" description="Helical" evidence="2">
    <location>
        <begin position="183"/>
        <end position="207"/>
    </location>
</feature>
<evidence type="ECO:0000256" key="2">
    <source>
        <dbReference type="SAM" id="Phobius"/>
    </source>
</evidence>
<protein>
    <submittedName>
        <fullName evidence="3">Uncharacterized protein</fullName>
    </submittedName>
</protein>
<keyword evidence="4" id="KW-1185">Reference proteome</keyword>
<feature type="transmembrane region" description="Helical" evidence="2">
    <location>
        <begin position="65"/>
        <end position="84"/>
    </location>
</feature>
<dbReference type="EMBL" id="JANKHO010001724">
    <property type="protein sequence ID" value="KAJ3499746.1"/>
    <property type="molecule type" value="Genomic_DNA"/>
</dbReference>
<keyword evidence="2" id="KW-0472">Membrane</keyword>
<dbReference type="AlphaFoldDB" id="A0A9W8JYV6"/>
<sequence>MTSNPEWGPEGSSHEIALERTFIAGDFLTGMGYARTVQIMYVDNRNYPGGPWQYFLATQNLPVNVMFYATLFVLTFLADLLILWRCWIIWGATGVTIAYVVIAFPALMLLASFVMGTLWTLQSSQPGLSLYSALPMAYGTSYYVISLSVNIILTILIATRLLLYRRKIMATIAPDHGTEYFSLAAIFVESAALYSLFAILFIITYAIDNPINQVFLAFSTAAQQIAGYLIIYRVAEGRALDQKTLAATRQTAHSMDFHISIPQQSESNATGASEAVNAPAPFSPGSPRRTSGGVRLRLSGEKEESEGVQVTKYENV</sequence>
<keyword evidence="2" id="KW-1133">Transmembrane helix</keyword>
<gene>
    <name evidence="3" type="ORF">NLJ89_g10062</name>
</gene>
<feature type="transmembrane region" description="Helical" evidence="2">
    <location>
        <begin position="141"/>
        <end position="163"/>
    </location>
</feature>
<keyword evidence="2" id="KW-0812">Transmembrane</keyword>
<reference evidence="3" key="1">
    <citation type="submission" date="2022-07" db="EMBL/GenBank/DDBJ databases">
        <title>Genome Sequence of Agrocybe chaxingu.</title>
        <authorList>
            <person name="Buettner E."/>
        </authorList>
    </citation>
    <scope>NUCLEOTIDE SEQUENCE</scope>
    <source>
        <strain evidence="3">MP-N11</strain>
    </source>
</reference>
<dbReference type="OrthoDB" id="2641762at2759"/>
<feature type="region of interest" description="Disordered" evidence="1">
    <location>
        <begin position="268"/>
        <end position="316"/>
    </location>
</feature>
<name>A0A9W8JYV6_9AGAR</name>
<comment type="caution">
    <text evidence="3">The sequence shown here is derived from an EMBL/GenBank/DDBJ whole genome shotgun (WGS) entry which is preliminary data.</text>
</comment>
<feature type="transmembrane region" description="Helical" evidence="2">
    <location>
        <begin position="213"/>
        <end position="235"/>
    </location>
</feature>
<evidence type="ECO:0000256" key="1">
    <source>
        <dbReference type="SAM" id="MobiDB-lite"/>
    </source>
</evidence>
<evidence type="ECO:0000313" key="3">
    <source>
        <dbReference type="EMBL" id="KAJ3499746.1"/>
    </source>
</evidence>
<proteinExistence type="predicted"/>
<accession>A0A9W8JYV6</accession>
<evidence type="ECO:0000313" key="4">
    <source>
        <dbReference type="Proteomes" id="UP001148786"/>
    </source>
</evidence>
<feature type="transmembrane region" description="Helical" evidence="2">
    <location>
        <begin position="96"/>
        <end position="121"/>
    </location>
</feature>